<evidence type="ECO:0000256" key="2">
    <source>
        <dbReference type="ARBA" id="ARBA00022801"/>
    </source>
</evidence>
<dbReference type="Pfam" id="PF00270">
    <property type="entry name" value="DEAD"/>
    <property type="match status" value="1"/>
</dbReference>
<dbReference type="InterPro" id="IPR014001">
    <property type="entry name" value="Helicase_ATP-bd"/>
</dbReference>
<evidence type="ECO:0000256" key="5">
    <source>
        <dbReference type="ARBA" id="ARBA00023204"/>
    </source>
</evidence>
<keyword evidence="4" id="KW-0238">DNA-binding</keyword>
<dbReference type="EMBL" id="JAXIOK010000001">
    <property type="protein sequence ID" value="KAK4779851.1"/>
    <property type="molecule type" value="Genomic_DNA"/>
</dbReference>
<proteinExistence type="predicted"/>
<keyword evidence="5" id="KW-0234">DNA repair</keyword>
<dbReference type="AlphaFoldDB" id="A0AAN7QX23"/>
<dbReference type="GO" id="GO:0006281">
    <property type="term" value="P:DNA repair"/>
    <property type="evidence" value="ECO:0007669"/>
    <property type="project" value="UniProtKB-KW"/>
</dbReference>
<dbReference type="GO" id="GO:0003677">
    <property type="term" value="F:DNA binding"/>
    <property type="evidence" value="ECO:0007669"/>
    <property type="project" value="UniProtKB-KW"/>
</dbReference>
<dbReference type="InterPro" id="IPR027417">
    <property type="entry name" value="P-loop_NTPase"/>
</dbReference>
<evidence type="ECO:0000256" key="3">
    <source>
        <dbReference type="ARBA" id="ARBA00022806"/>
    </source>
</evidence>
<dbReference type="InterPro" id="IPR011545">
    <property type="entry name" value="DEAD/DEAH_box_helicase_dom"/>
</dbReference>
<evidence type="ECO:0000256" key="4">
    <source>
        <dbReference type="ARBA" id="ARBA00023125"/>
    </source>
</evidence>
<protein>
    <recommendedName>
        <fullName evidence="6">Helicase ATP-binding domain-containing protein</fullName>
    </recommendedName>
</protein>
<reference evidence="7 8" key="1">
    <citation type="journal article" date="2023" name="Hortic Res">
        <title>Pangenome of water caltrop reveals structural variations and asymmetric subgenome divergence after allopolyploidization.</title>
        <authorList>
            <person name="Zhang X."/>
            <person name="Chen Y."/>
            <person name="Wang L."/>
            <person name="Yuan Y."/>
            <person name="Fang M."/>
            <person name="Shi L."/>
            <person name="Lu R."/>
            <person name="Comes H.P."/>
            <person name="Ma Y."/>
            <person name="Chen Y."/>
            <person name="Huang G."/>
            <person name="Zhou Y."/>
            <person name="Zheng Z."/>
            <person name="Qiu Y."/>
        </authorList>
    </citation>
    <scope>NUCLEOTIDE SEQUENCE [LARGE SCALE GENOMIC DNA]</scope>
    <source>
        <tissue evidence="7">Roots</tissue>
    </source>
</reference>
<dbReference type="GO" id="GO:0003678">
    <property type="term" value="F:DNA helicase activity"/>
    <property type="evidence" value="ECO:0007669"/>
    <property type="project" value="TreeGrafter"/>
</dbReference>
<dbReference type="GO" id="GO:0005524">
    <property type="term" value="F:ATP binding"/>
    <property type="evidence" value="ECO:0007669"/>
    <property type="project" value="InterPro"/>
</dbReference>
<gene>
    <name evidence="7" type="ORF">SAY87_015957</name>
</gene>
<dbReference type="PROSITE" id="PS51192">
    <property type="entry name" value="HELICASE_ATP_BIND_1"/>
    <property type="match status" value="1"/>
</dbReference>
<dbReference type="InterPro" id="IPR047112">
    <property type="entry name" value="RecG/Mfd"/>
</dbReference>
<dbReference type="SUPFAM" id="SSF52540">
    <property type="entry name" value="P-loop containing nucleoside triphosphate hydrolases"/>
    <property type="match status" value="1"/>
</dbReference>
<keyword evidence="3" id="KW-0547">Nucleotide-binding</keyword>
<organism evidence="7 8">
    <name type="scientific">Trapa incisa</name>
    <dbReference type="NCBI Taxonomy" id="236973"/>
    <lineage>
        <taxon>Eukaryota</taxon>
        <taxon>Viridiplantae</taxon>
        <taxon>Streptophyta</taxon>
        <taxon>Embryophyta</taxon>
        <taxon>Tracheophyta</taxon>
        <taxon>Spermatophyta</taxon>
        <taxon>Magnoliopsida</taxon>
        <taxon>eudicotyledons</taxon>
        <taxon>Gunneridae</taxon>
        <taxon>Pentapetalae</taxon>
        <taxon>rosids</taxon>
        <taxon>malvids</taxon>
        <taxon>Myrtales</taxon>
        <taxon>Lythraceae</taxon>
        <taxon>Trapa</taxon>
    </lineage>
</organism>
<comment type="caution">
    <text evidence="7">The sequence shown here is derived from an EMBL/GenBank/DDBJ whole genome shotgun (WGS) entry which is preliminary data.</text>
</comment>
<accession>A0AAN7QX23</accession>
<dbReference type="PANTHER" id="PTHR47964">
    <property type="entry name" value="ATP-DEPENDENT DNA HELICASE HOMOLOG RECG, CHLOROPLASTIC"/>
    <property type="match status" value="1"/>
</dbReference>
<evidence type="ECO:0000256" key="1">
    <source>
        <dbReference type="ARBA" id="ARBA00022763"/>
    </source>
</evidence>
<evidence type="ECO:0000259" key="6">
    <source>
        <dbReference type="PROSITE" id="PS51192"/>
    </source>
</evidence>
<keyword evidence="8" id="KW-1185">Reference proteome</keyword>
<sequence>MQTYVEIHKPKNIYEADLARKRFIFDEFFYLQLGRLLQMLESLVTETEKNGLLDKFGKLELSSMYTDDWSSLTKLFLAILPYSLTPSQLTAASEKIWDLKRAVPMNRILQGDVGCGKTVVAFLACIGGYWVRVPAFMVPTELLAFQHYEHLCNLLENIDLECKPSVALLTGSTTAKNSRIIREALVDEKHLFGVIQRGRFNGKLGYASMSPSYVKFQNGNKLKTGAHIAPHVLAVSATFMPRTLALALLRNYGLEEFLLIHVIEGVDLGLEQMYRMILDELESGARIWS</sequence>
<dbReference type="PANTHER" id="PTHR47964:SF1">
    <property type="entry name" value="ATP-DEPENDENT DNA HELICASE HOMOLOG RECG, CHLOROPLASTIC"/>
    <property type="match status" value="1"/>
</dbReference>
<evidence type="ECO:0000313" key="7">
    <source>
        <dbReference type="EMBL" id="KAK4779851.1"/>
    </source>
</evidence>
<dbReference type="Proteomes" id="UP001345219">
    <property type="component" value="Chromosome 13"/>
</dbReference>
<evidence type="ECO:0000313" key="8">
    <source>
        <dbReference type="Proteomes" id="UP001345219"/>
    </source>
</evidence>
<dbReference type="GO" id="GO:0016787">
    <property type="term" value="F:hydrolase activity"/>
    <property type="evidence" value="ECO:0007669"/>
    <property type="project" value="UniProtKB-KW"/>
</dbReference>
<feature type="domain" description="Helicase ATP-binding" evidence="6">
    <location>
        <begin position="98"/>
        <end position="257"/>
    </location>
</feature>
<keyword evidence="1" id="KW-0227">DNA damage</keyword>
<name>A0AAN7QX23_9MYRT</name>
<dbReference type="Gene3D" id="3.40.50.300">
    <property type="entry name" value="P-loop containing nucleotide triphosphate hydrolases"/>
    <property type="match status" value="1"/>
</dbReference>
<keyword evidence="3" id="KW-0347">Helicase</keyword>
<dbReference type="SMART" id="SM00487">
    <property type="entry name" value="DEXDc"/>
    <property type="match status" value="1"/>
</dbReference>
<keyword evidence="2" id="KW-0378">Hydrolase</keyword>
<keyword evidence="3" id="KW-0067">ATP-binding</keyword>